<accession>A0A1S1NAJ7</accession>
<evidence type="ECO:0000313" key="2">
    <source>
        <dbReference type="Proteomes" id="UP000180253"/>
    </source>
</evidence>
<keyword evidence="2" id="KW-1185">Reference proteome</keyword>
<dbReference type="OrthoDB" id="1157001at2"/>
<comment type="caution">
    <text evidence="1">The sequence shown here is derived from an EMBL/GenBank/DDBJ whole genome shotgun (WGS) entry which is preliminary data.</text>
</comment>
<dbReference type="InterPro" id="IPR008775">
    <property type="entry name" value="Phytyl_CoA_dOase-like"/>
</dbReference>
<sequence length="331" mass="37178">MASSVNSSSLLCDTSLLETVWWQHTQLLNSADSELKLDSEVDRAIFDLLGVSQHQGISAVYENALSFDGFLSHIAKISSFSLLNLNRASAYLNGVNQPAQIQQRFDEIAAMPDVLTSEDLQQWQEDGYVILKEALDLKQCSAVKKAIADFLSVDLNDSSKWYDLELRAGIMVELIQHPALTQARNAKRIHKAYSQLWGTEDLIVSTDRCGFNPPQTHTHPFSGPDLHWDLNLCKPLQLGTQGIVYLTDTAPEQGALTVVPGFHHQLPKQIKQYVSKQHQIDLHQFGSRAIGANAGDMVIWHHFLPHGSRPNLTEQPRIVQYINMYPFPKTR</sequence>
<protein>
    <recommendedName>
        <fullName evidence="3">Phytanoyl-CoA dioxygenase</fullName>
    </recommendedName>
</protein>
<dbReference type="GO" id="GO:0016706">
    <property type="term" value="F:2-oxoglutarate-dependent dioxygenase activity"/>
    <property type="evidence" value="ECO:0007669"/>
    <property type="project" value="UniProtKB-ARBA"/>
</dbReference>
<organism evidence="1 2">
    <name type="scientific">Pseudoalteromonas byunsanensis</name>
    <dbReference type="NCBI Taxonomy" id="327939"/>
    <lineage>
        <taxon>Bacteria</taxon>
        <taxon>Pseudomonadati</taxon>
        <taxon>Pseudomonadota</taxon>
        <taxon>Gammaproteobacteria</taxon>
        <taxon>Alteromonadales</taxon>
        <taxon>Pseudoalteromonadaceae</taxon>
        <taxon>Pseudoalteromonas</taxon>
    </lineage>
</organism>
<gene>
    <name evidence="1" type="ORF">BIW53_07745</name>
</gene>
<dbReference type="EMBL" id="MNAN01000028">
    <property type="protein sequence ID" value="OHU95719.1"/>
    <property type="molecule type" value="Genomic_DNA"/>
</dbReference>
<dbReference type="Gene3D" id="2.60.120.620">
    <property type="entry name" value="q2cbj1_9rhob like domain"/>
    <property type="match status" value="1"/>
</dbReference>
<dbReference type="RefSeq" id="WP_070991295.1">
    <property type="nucleotide sequence ID" value="NZ_CBCSHD010000001.1"/>
</dbReference>
<dbReference type="Pfam" id="PF05721">
    <property type="entry name" value="PhyH"/>
    <property type="match status" value="1"/>
</dbReference>
<dbReference type="Proteomes" id="UP000180253">
    <property type="component" value="Unassembled WGS sequence"/>
</dbReference>
<dbReference type="AlphaFoldDB" id="A0A1S1NAJ7"/>
<reference evidence="1 2" key="1">
    <citation type="submission" date="2016-10" db="EMBL/GenBank/DDBJ databases">
        <title>Pseudoalteromonas amylolytica sp. nov., isolated from the surface seawater.</title>
        <authorList>
            <person name="Wu Y.-H."/>
            <person name="Cheng H."/>
            <person name="Jin X.-B."/>
            <person name="Wang C.-S."/>
            <person name="Xu X.-W."/>
        </authorList>
    </citation>
    <scope>NUCLEOTIDE SEQUENCE [LARGE SCALE GENOMIC DNA]</scope>
    <source>
        <strain evidence="1 2">JCM 12483</strain>
    </source>
</reference>
<name>A0A1S1NAJ7_9GAMM</name>
<evidence type="ECO:0008006" key="3">
    <source>
        <dbReference type="Google" id="ProtNLM"/>
    </source>
</evidence>
<dbReference type="PANTHER" id="PTHR31630:SF6">
    <property type="entry name" value="PHYTANOYL-COA DIOXYGENASE-RELATED"/>
    <property type="match status" value="1"/>
</dbReference>
<dbReference type="PANTHER" id="PTHR31630">
    <property type="entry name" value="PHYTANOYL-COA DIOXYGENASE-RELATED-RELATED"/>
    <property type="match status" value="1"/>
</dbReference>
<dbReference type="STRING" id="327939.BIW53_07745"/>
<dbReference type="SUPFAM" id="SSF51197">
    <property type="entry name" value="Clavaminate synthase-like"/>
    <property type="match status" value="1"/>
</dbReference>
<proteinExistence type="predicted"/>
<evidence type="ECO:0000313" key="1">
    <source>
        <dbReference type="EMBL" id="OHU95719.1"/>
    </source>
</evidence>